<feature type="compositionally biased region" description="Polar residues" evidence="1">
    <location>
        <begin position="2583"/>
        <end position="2622"/>
    </location>
</feature>
<protein>
    <submittedName>
        <fullName evidence="3">Filamentous hemagglutinin N-terminal domain-containing protein</fullName>
    </submittedName>
</protein>
<feature type="compositionally biased region" description="Gly residues" evidence="1">
    <location>
        <begin position="2795"/>
        <end position="2804"/>
    </location>
</feature>
<feature type="compositionally biased region" description="Low complexity" evidence="1">
    <location>
        <begin position="1993"/>
        <end position="2008"/>
    </location>
</feature>
<accession>A0A4P8IQV2</accession>
<dbReference type="Gene3D" id="2.160.20.10">
    <property type="entry name" value="Single-stranded right-handed beta-helix, Pectin lyase-like"/>
    <property type="match status" value="1"/>
</dbReference>
<dbReference type="NCBIfam" id="TIGR01731">
    <property type="entry name" value="fil_hemag_20aa"/>
    <property type="match status" value="10"/>
</dbReference>
<evidence type="ECO:0000256" key="1">
    <source>
        <dbReference type="SAM" id="MobiDB-lite"/>
    </source>
</evidence>
<keyword evidence="4" id="KW-1185">Reference proteome</keyword>
<feature type="compositionally biased region" description="Polar residues" evidence="1">
    <location>
        <begin position="2681"/>
        <end position="2701"/>
    </location>
</feature>
<feature type="region of interest" description="Disordered" evidence="1">
    <location>
        <begin position="2681"/>
        <end position="2896"/>
    </location>
</feature>
<name>A0A4P8IQV2_9BURK</name>
<feature type="compositionally biased region" description="Low complexity" evidence="1">
    <location>
        <begin position="2231"/>
        <end position="2248"/>
    </location>
</feature>
<dbReference type="SUPFAM" id="SSF49313">
    <property type="entry name" value="Cadherin-like"/>
    <property type="match status" value="1"/>
</dbReference>
<dbReference type="Proteomes" id="UP000298656">
    <property type="component" value="Chromosome 1"/>
</dbReference>
<feature type="compositionally biased region" description="Low complexity" evidence="1">
    <location>
        <begin position="2736"/>
        <end position="2751"/>
    </location>
</feature>
<evidence type="ECO:0000313" key="4">
    <source>
        <dbReference type="Proteomes" id="UP000298656"/>
    </source>
</evidence>
<dbReference type="InterPro" id="IPR008638">
    <property type="entry name" value="FhaB/CdiA-like_TPS"/>
</dbReference>
<feature type="region of interest" description="Disordered" evidence="1">
    <location>
        <begin position="1889"/>
        <end position="2008"/>
    </location>
</feature>
<dbReference type="KEGG" id="tvl:FAZ95_13105"/>
<proteinExistence type="predicted"/>
<dbReference type="GO" id="GO:0016020">
    <property type="term" value="C:membrane"/>
    <property type="evidence" value="ECO:0007669"/>
    <property type="project" value="InterPro"/>
</dbReference>
<dbReference type="Pfam" id="PF05860">
    <property type="entry name" value="TPS"/>
    <property type="match status" value="1"/>
</dbReference>
<feature type="compositionally biased region" description="Low complexity" evidence="1">
    <location>
        <begin position="2702"/>
        <end position="2728"/>
    </location>
</feature>
<feature type="compositionally biased region" description="Gly residues" evidence="1">
    <location>
        <begin position="2883"/>
        <end position="2896"/>
    </location>
</feature>
<reference evidence="3 4" key="1">
    <citation type="submission" date="2019-05" db="EMBL/GenBank/DDBJ databases">
        <title>Burkholderia sp. DHOD12, isolated from subtropical forest soil.</title>
        <authorList>
            <person name="Gao Z.-H."/>
            <person name="Qiu L.-H."/>
        </authorList>
    </citation>
    <scope>NUCLEOTIDE SEQUENCE [LARGE SCALE GENOMIC DNA]</scope>
    <source>
        <strain evidence="3 4">DHOD12</strain>
    </source>
</reference>
<feature type="region of interest" description="Disordered" evidence="1">
    <location>
        <begin position="2226"/>
        <end position="2257"/>
    </location>
</feature>
<dbReference type="InterPro" id="IPR011050">
    <property type="entry name" value="Pectin_lyase_fold/virulence"/>
</dbReference>
<dbReference type="EMBL" id="CP040077">
    <property type="protein sequence ID" value="QCP50035.1"/>
    <property type="molecule type" value="Genomic_DNA"/>
</dbReference>
<evidence type="ECO:0000259" key="2">
    <source>
        <dbReference type="SMART" id="SM00912"/>
    </source>
</evidence>
<sequence>MNHVYRIVWNASRGMWAVVSETARARGKTARTVVLSAAALAAVAASDLASAGSPSVVVAPGSGNTSATTANNGTTIVRISTPNSAGVSVNTYQQYNVNSAGLVLNNTPTSQISVQSKLAGQLFANPNLAKSATVILNEVTSNNRSTLAGFTEVVGGAADVVVANPYGITCSGCGFINTNRVTLTTGTPTFGGNGALTGFNVQQGDILVNGSGLNATGQQIVDLVTRAVELQAPINAQDLGITVGPNVWSYATRAVTGTTSPTGSGPAYAIDSSALGGMYANRITLIATEQGPGVHLLGNVAATAGDFTLSAAGAIVLAGNVSAQQNVSIASASTAANAITLNGASVTAGQDLSVNAAGGASMTGSALVADGNLSLTAASLTDASSTSSLTNNNQRYAGGALSLNITGAATIDGTHWQSAASTLSGVFGNLSIGPDGAQLVAGNALSLKSNQGDLDLGTAFVKAAGNLSLNSAGATTTAAGTGEGVESASGTLSVIAAGGLNNAGVLSADSGAATIESGSSLTNSGTIQAGGSLSIADQSGGASESVTNSGTLLAGTSLTLQGANIGNTSGGWIQAGQSTSVQVASLDNAGTWLLSSQSGASSDTVTASGALTNSGTLQSGGSATISANSVDNQGNVLAADNLTASATTTYINEHGAATEAGGTLNLGGTSLTNDGTLQAATLALSASHGLTNAGLVDASTGAASLDIGGTLNNQLGGQIYGATGLGIADFSGGSTENVNNTGQVLSGGTLSLQGATVQNNAGAVIQATSGSTVVADSLANDGQWLLSTQAPTSPDSVTVTKQLNNQRDGVMQGASDVNVTAPQLNNDGELVAGRNLVIDSSTTSTSLNNTGLVQAGNVLTLDAANSTASNQQTGKLLGNELDFTLANLDNNGTIQGGTSAGSNISVTDALLNKNGATFTLATASNGGGTIHANNLQNAGTLQSVGTMTLDIGNDLLDNGAVLVNGDAVINGIGGGSYTAEINGNLQSASTLTVNNASSITVGGSGTILGNAMTLGSASHPVTTLTLDTGTRGAEISASGDLSINAGTLNMDSTGSNERILGAMSGAGTLTLDLSNALTNDGAIFSGDMLKLKAPGITNTNTGGISALNGLYLDADGDNLTNSGSLYAGNVLNVSDVNTLRNLDTPATATTGNAASGTIYSGGSISLTAGTIVNNSMVQANGNITLNAATIDNESSEAGSLVWGSAQNDATTSNVVYSLGYHNCAGNIADQCSLTDYTETWTVSQSFNGPAPTFAPQIISTGGGTVSLTGYTTANNIGALISGGTVNIVGANSGSTFTNSALAPQELTYTHTWENYFEYIAAGGFVSGATNPDENDSVTYTSSVIPGYNTNSGIYATTLNVPTGALYNIGPTTSPVSAPGATSSNPTLPSSSGTAVANLPYSSTPFSEALSAAPSQTGSGEAQLAQKTSAVSPGSGVTFAGKQPIEPVSANTFRSLSGITIALPTNPNGYFVTDQAPGAQYLVVTNPLLGSGSNYLGAAYLESQLGYNPDTTGELVGDNNYQAYLVQQELIAQTGNDLLTGYNTLATQMQGLLNNAVSESQTLGLTFGQAPTAAQVANLTQNLVWMVETVVDGQKVLAPVVYLSAATKAGITQGAVLEASNTNLDVTSLTNTGGTISGSQSLNVVSQGNIVNSSGLITGGNVNLTSTNGNIVNQTLTQSSGSATRNITQVDNQAGIVSTGTLSVNAAKDITNLGANMSAGGDASLSAGGNVTFDTVQDTNTTTTNSASSHGLVTTISSDTTSTTTQIQSNLTTGGNLNVQAGKDLTLNSTNVTAAGNGNLQAGGNINIGAESNSTTDTSKSTTSGVGYDQSLYASTTTTTASNTTTAVGSNIQFGGNANLSAGHNLTLQGATLQAGGNGTMSAQNVNIEAAQNTSTSTTTTSTTTVLGVDHNNGGSTGTSASASSGNGQDNAQASASGSAANGMGQGSVSASANASGSATGSSANGDVQGSASGSAGAQVSAQGSGGIDFGSHTTTTTTDNNSQSVGSSVSFGGNATINAKNDVTLQGSTLAAGGNATVNAQNVNVEAARNVSTSTTTTTSTAIGLIGSTNDTASLAASGNVSGSAGKGITPNASAAASVSANASSSNQLALATHDTSTTSTVDITNQGSAITAGGNLTVNASNNLTTTGSSLGAGQNLNLNAKQMSFNAATDVHETTSSSSDTSVGLFANGSASAQASGSANGGIGVNANGSASASANGEVGIYASNTKQSSSSGTTTAETSSLSAGGNINRNASSSINDVGTQINAGGNLNQSAKTINSEAAADTSYSSSSTTTNTATVGTYGSINASVSGGLDSGSSSGVKVGAGFEANYTNQQNSQSSSNSNAVVSNINVGGSVNTQSSRATNLQGTTIDAGKNVNVSAGTLNYTAAQNTSESQSNSSTGTAAVQVDVVQKNATASGGYTGASGKQSSSTAVTGGITAGGNLNVSTTGDANFQGTNLSSTGATNISTGGNLNYDAASDTSSASSHSQNASLSVTAGKSGSSVSAGAGYDASSSNGNTAVVGSISSGGPLTISSGKDATFTGTTIASGSDASVAAGGTLAFNAAHSTSTSESYGVGISGKAGSQTNEPTAAQPNATTTKSGSLNANGNYSKSKSDTSTVASVSSGGNLSLSSGGDTDLQGTSLGSSGVTSINAGGNVNITAAKSTTSTVGFGITVGGSTSSTKLANQPSSDANTTSPATSGNGNSSSSGGSSNWVNGVVSTPSGAGSTSGSGGSSNWVNGVKPTPSGAGSTSGSGGSSNWVNGVVPTPSGTGSTSGSGGSSSWVNGVVPTTSGTGGTSGSGGSSNWVNGVKPTTSGTGSLSGSSRSSSWSNGVVPQGPLNQNAPVIGSQRTPDTGTETHASGSLSVEDVNHSSSQNASITGGHGVVISSGGGSSGNAQITASVTLPKQMPAGSTVTAQTADGQPLPSWLKFDPSTGKFSGTPPAGAPALAVNVNVPQPDGTTQVVQMKFSAQ</sequence>
<dbReference type="OrthoDB" id="5666689at2"/>
<dbReference type="InterPro" id="IPR012334">
    <property type="entry name" value="Pectin_lyas_fold"/>
</dbReference>
<dbReference type="RefSeq" id="WP_137332858.1">
    <property type="nucleotide sequence ID" value="NZ_CP040077.1"/>
</dbReference>
<feature type="compositionally biased region" description="Low complexity" evidence="1">
    <location>
        <begin position="2782"/>
        <end position="2794"/>
    </location>
</feature>
<organism evidence="3 4">
    <name type="scientific">Trinickia violacea</name>
    <dbReference type="NCBI Taxonomy" id="2571746"/>
    <lineage>
        <taxon>Bacteria</taxon>
        <taxon>Pseudomonadati</taxon>
        <taxon>Pseudomonadota</taxon>
        <taxon>Betaproteobacteria</taxon>
        <taxon>Burkholderiales</taxon>
        <taxon>Burkholderiaceae</taxon>
        <taxon>Trinickia</taxon>
    </lineage>
</organism>
<feature type="compositionally biased region" description="Low complexity" evidence="1">
    <location>
        <begin position="2765"/>
        <end position="2774"/>
    </location>
</feature>
<dbReference type="SMART" id="SM00912">
    <property type="entry name" value="Haemagg_act"/>
    <property type="match status" value="1"/>
</dbReference>
<dbReference type="SUPFAM" id="SSF51126">
    <property type="entry name" value="Pectin lyase-like"/>
    <property type="match status" value="1"/>
</dbReference>
<dbReference type="GO" id="GO:0003824">
    <property type="term" value="F:catalytic activity"/>
    <property type="evidence" value="ECO:0007669"/>
    <property type="project" value="UniProtKB-ARBA"/>
</dbReference>
<feature type="domain" description="Filamentous haemagglutinin FhaB/tRNA nuclease CdiA-like TPS" evidence="2">
    <location>
        <begin position="71"/>
        <end position="193"/>
    </location>
</feature>
<feature type="compositionally biased region" description="Polar residues" evidence="1">
    <location>
        <begin position="1412"/>
        <end position="1431"/>
    </location>
</feature>
<feature type="compositionally biased region" description="Polar residues" evidence="1">
    <location>
        <begin position="2840"/>
        <end position="2866"/>
    </location>
</feature>
<feature type="compositionally biased region" description="Low complexity" evidence="1">
    <location>
        <begin position="2623"/>
        <end position="2636"/>
    </location>
</feature>
<feature type="compositionally biased region" description="Low complexity" evidence="1">
    <location>
        <begin position="2805"/>
        <end position="2832"/>
    </location>
</feature>
<feature type="region of interest" description="Disordered" evidence="1">
    <location>
        <begin position="1407"/>
        <end position="1434"/>
    </location>
</feature>
<dbReference type="NCBIfam" id="TIGR01901">
    <property type="entry name" value="adhes_NPXG"/>
    <property type="match status" value="1"/>
</dbReference>
<feature type="compositionally biased region" description="Low complexity" evidence="1">
    <location>
        <begin position="1911"/>
        <end position="1982"/>
    </location>
</feature>
<feature type="region of interest" description="Disordered" evidence="1">
    <location>
        <begin position="1375"/>
        <end position="1394"/>
    </location>
</feature>
<feature type="region of interest" description="Disordered" evidence="1">
    <location>
        <begin position="2574"/>
        <end position="2638"/>
    </location>
</feature>
<feature type="compositionally biased region" description="Low complexity" evidence="1">
    <location>
        <begin position="1893"/>
        <end position="1904"/>
    </location>
</feature>
<dbReference type="InterPro" id="IPR015919">
    <property type="entry name" value="Cadherin-like_sf"/>
</dbReference>
<dbReference type="Pfam" id="PF13018">
    <property type="entry name" value="ESPR"/>
    <property type="match status" value="1"/>
</dbReference>
<evidence type="ECO:0000313" key="3">
    <source>
        <dbReference type="EMBL" id="QCP50035.1"/>
    </source>
</evidence>
<dbReference type="InterPro" id="IPR024973">
    <property type="entry name" value="ESPR"/>
</dbReference>
<dbReference type="InterPro" id="IPR025157">
    <property type="entry name" value="Hemagglutinin_rpt"/>
</dbReference>
<dbReference type="InterPro" id="IPR010069">
    <property type="entry name" value="CdiA_FHA1_rpt"/>
</dbReference>
<dbReference type="GO" id="GO:0005509">
    <property type="term" value="F:calcium ion binding"/>
    <property type="evidence" value="ECO:0007669"/>
    <property type="project" value="InterPro"/>
</dbReference>
<dbReference type="Pfam" id="PF13332">
    <property type="entry name" value="Fil_haemagg_2"/>
    <property type="match status" value="7"/>
</dbReference>
<gene>
    <name evidence="3" type="ORF">FAZ95_13105</name>
</gene>